<dbReference type="VEuPathDB" id="FungiDB:I7I53_08891"/>
<protein>
    <submittedName>
        <fullName evidence="1">Uncharacterized protein</fullName>
    </submittedName>
</protein>
<dbReference type="Proteomes" id="UP000663419">
    <property type="component" value="Chromosome 1"/>
</dbReference>
<dbReference type="AlphaFoldDB" id="A0A8A1L3Y7"/>
<reference evidence="1" key="1">
    <citation type="submission" date="2021-01" db="EMBL/GenBank/DDBJ databases">
        <title>Chromosome-level genome assembly of a human fungal pathogen reveals clustering of transcriptionally co-regulated genes.</title>
        <authorList>
            <person name="Voorhies M."/>
            <person name="Cohen S."/>
            <person name="Shea T.P."/>
            <person name="Petrus S."/>
            <person name="Munoz J.F."/>
            <person name="Poplawski S."/>
            <person name="Goldman W.E."/>
            <person name="Michael T."/>
            <person name="Cuomo C.A."/>
            <person name="Sil A."/>
            <person name="Beyhan S."/>
        </authorList>
    </citation>
    <scope>NUCLEOTIDE SEQUENCE</scope>
    <source>
        <strain evidence="1">H88</strain>
    </source>
</reference>
<accession>A0A8A1L3Y7</accession>
<name>A0A8A1L3Y7_AJEC8</name>
<gene>
    <name evidence="1" type="ORF">I7I53_08891</name>
</gene>
<organism evidence="1 2">
    <name type="scientific">Ajellomyces capsulatus (strain H88)</name>
    <name type="common">Darling's disease fungus</name>
    <name type="synonym">Histoplasma capsulatum</name>
    <dbReference type="NCBI Taxonomy" id="544711"/>
    <lineage>
        <taxon>Eukaryota</taxon>
        <taxon>Fungi</taxon>
        <taxon>Dikarya</taxon>
        <taxon>Ascomycota</taxon>
        <taxon>Pezizomycotina</taxon>
        <taxon>Eurotiomycetes</taxon>
        <taxon>Eurotiomycetidae</taxon>
        <taxon>Onygenales</taxon>
        <taxon>Ajellomycetaceae</taxon>
        <taxon>Histoplasma</taxon>
    </lineage>
</organism>
<sequence>MLTTRNKRCFFPLQVSFIQHQQSPLPSRYQMIIHHQERSRQLVLRRGAGVPHTFKGVHVQPP</sequence>
<dbReference type="EMBL" id="CP069102">
    <property type="protein sequence ID" value="QSS48779.1"/>
    <property type="molecule type" value="Genomic_DNA"/>
</dbReference>
<proteinExistence type="predicted"/>
<evidence type="ECO:0000313" key="1">
    <source>
        <dbReference type="EMBL" id="QSS48779.1"/>
    </source>
</evidence>
<evidence type="ECO:0000313" key="2">
    <source>
        <dbReference type="Proteomes" id="UP000663419"/>
    </source>
</evidence>